<evidence type="ECO:0000256" key="5">
    <source>
        <dbReference type="ARBA" id="ARBA00023002"/>
    </source>
</evidence>
<proteinExistence type="inferred from homology"/>
<dbReference type="Pfam" id="PF00199">
    <property type="entry name" value="Catalase"/>
    <property type="match status" value="1"/>
</dbReference>
<sequence length="101" mass="11238">MCGSFGYGILDMTKCWDMGTSPADLGTIQARIFGKLTLNRNPQNHFSEIEQAAFSPSQLFPGIEPSEDPMLQARALAYPDAQSYKLGSNYRQTSKQIDRSE</sequence>
<evidence type="ECO:0000256" key="2">
    <source>
        <dbReference type="ARBA" id="ARBA00022559"/>
    </source>
</evidence>
<evidence type="ECO:0000259" key="7">
    <source>
        <dbReference type="Pfam" id="PF00199"/>
    </source>
</evidence>
<dbReference type="GO" id="GO:0020037">
    <property type="term" value="F:heme binding"/>
    <property type="evidence" value="ECO:0007669"/>
    <property type="project" value="InterPro"/>
</dbReference>
<dbReference type="InterPro" id="IPR018028">
    <property type="entry name" value="Catalase"/>
</dbReference>
<keyword evidence="2" id="KW-0575">Peroxidase</keyword>
<dbReference type="PANTHER" id="PTHR11465">
    <property type="entry name" value="CATALASE"/>
    <property type="match status" value="1"/>
</dbReference>
<keyword evidence="6" id="KW-0408">Iron</keyword>
<dbReference type="GO" id="GO:0005739">
    <property type="term" value="C:mitochondrion"/>
    <property type="evidence" value="ECO:0007669"/>
    <property type="project" value="TreeGrafter"/>
</dbReference>
<dbReference type="PROSITE" id="PS51402">
    <property type="entry name" value="CATALASE_3"/>
    <property type="match status" value="1"/>
</dbReference>
<gene>
    <name evidence="8" type="ORF">RAG0_10153</name>
</gene>
<dbReference type="AlphaFoldDB" id="A0A1E1KYN7"/>
<evidence type="ECO:0000256" key="1">
    <source>
        <dbReference type="ARBA" id="ARBA00005329"/>
    </source>
</evidence>
<reference evidence="9" key="1">
    <citation type="submission" date="2016-03" db="EMBL/GenBank/DDBJ databases">
        <authorList>
            <person name="Guldener U."/>
        </authorList>
    </citation>
    <scope>NUCLEOTIDE SEQUENCE [LARGE SCALE GENOMIC DNA]</scope>
    <source>
        <strain evidence="9">04CH-RAC-A.6.1</strain>
    </source>
</reference>
<dbReference type="InterPro" id="IPR020835">
    <property type="entry name" value="Catalase_sf"/>
</dbReference>
<dbReference type="GO" id="GO:0046872">
    <property type="term" value="F:metal ion binding"/>
    <property type="evidence" value="ECO:0007669"/>
    <property type="project" value="UniProtKB-KW"/>
</dbReference>
<dbReference type="Gene3D" id="2.40.180.10">
    <property type="entry name" value="Catalase core domain"/>
    <property type="match status" value="1"/>
</dbReference>
<dbReference type="GO" id="GO:0042542">
    <property type="term" value="P:response to hydrogen peroxide"/>
    <property type="evidence" value="ECO:0007669"/>
    <property type="project" value="TreeGrafter"/>
</dbReference>
<accession>A0A1E1KYN7</accession>
<dbReference type="GO" id="GO:0004096">
    <property type="term" value="F:catalase activity"/>
    <property type="evidence" value="ECO:0007669"/>
    <property type="project" value="InterPro"/>
</dbReference>
<evidence type="ECO:0000256" key="3">
    <source>
        <dbReference type="ARBA" id="ARBA00022617"/>
    </source>
</evidence>
<dbReference type="PRINTS" id="PR00067">
    <property type="entry name" value="CATALASE"/>
</dbReference>
<dbReference type="EMBL" id="FJUX01000061">
    <property type="protein sequence ID" value="CZT03368.1"/>
    <property type="molecule type" value="Genomic_DNA"/>
</dbReference>
<dbReference type="InterPro" id="IPR011614">
    <property type="entry name" value="Catalase_core"/>
</dbReference>
<keyword evidence="5" id="KW-0560">Oxidoreductase</keyword>
<dbReference type="Proteomes" id="UP000178912">
    <property type="component" value="Unassembled WGS sequence"/>
</dbReference>
<name>A0A1E1KYN7_9HELO</name>
<dbReference type="PANTHER" id="PTHR11465:SF9">
    <property type="entry name" value="CATALASE"/>
    <property type="match status" value="1"/>
</dbReference>
<comment type="similarity">
    <text evidence="1">Belongs to the catalase family.</text>
</comment>
<dbReference type="GO" id="GO:0042744">
    <property type="term" value="P:hydrogen peroxide catabolic process"/>
    <property type="evidence" value="ECO:0007669"/>
    <property type="project" value="TreeGrafter"/>
</dbReference>
<dbReference type="GO" id="GO:0005777">
    <property type="term" value="C:peroxisome"/>
    <property type="evidence" value="ECO:0007669"/>
    <property type="project" value="TreeGrafter"/>
</dbReference>
<keyword evidence="9" id="KW-1185">Reference proteome</keyword>
<keyword evidence="4" id="KW-0479">Metal-binding</keyword>
<evidence type="ECO:0000313" key="8">
    <source>
        <dbReference type="EMBL" id="CZT03368.1"/>
    </source>
</evidence>
<feature type="domain" description="Catalase core" evidence="7">
    <location>
        <begin position="5"/>
        <end position="92"/>
    </location>
</feature>
<evidence type="ECO:0000313" key="9">
    <source>
        <dbReference type="Proteomes" id="UP000178912"/>
    </source>
</evidence>
<organism evidence="8 9">
    <name type="scientific">Rhynchosporium agropyri</name>
    <dbReference type="NCBI Taxonomy" id="914238"/>
    <lineage>
        <taxon>Eukaryota</taxon>
        <taxon>Fungi</taxon>
        <taxon>Dikarya</taxon>
        <taxon>Ascomycota</taxon>
        <taxon>Pezizomycotina</taxon>
        <taxon>Leotiomycetes</taxon>
        <taxon>Helotiales</taxon>
        <taxon>Ploettnerulaceae</taxon>
        <taxon>Rhynchosporium</taxon>
    </lineage>
</organism>
<evidence type="ECO:0000256" key="4">
    <source>
        <dbReference type="ARBA" id="ARBA00022723"/>
    </source>
</evidence>
<dbReference type="SUPFAM" id="SSF56634">
    <property type="entry name" value="Heme-dependent catalase-like"/>
    <property type="match status" value="1"/>
</dbReference>
<evidence type="ECO:0000256" key="6">
    <source>
        <dbReference type="ARBA" id="ARBA00023004"/>
    </source>
</evidence>
<protein>
    <recommendedName>
        <fullName evidence="7">Catalase core domain-containing protein</fullName>
    </recommendedName>
</protein>
<dbReference type="OrthoDB" id="3535404at2759"/>
<keyword evidence="3" id="KW-0349">Heme</keyword>